<sequence length="121" mass="13787">MMEHVSFWEVSRRWLLVELKAIERRNSVGGGVGRCHKKIGTQTKCITNYNQSKSPNLVLAIFSFRMMLSTVNVHRLRVGVLGIGNGEVRKCAGVDGCGEFAKLCERRVEEVKLKFVHNYNY</sequence>
<proteinExistence type="predicted"/>
<dbReference type="Proteomes" id="UP001458880">
    <property type="component" value="Unassembled WGS sequence"/>
</dbReference>
<evidence type="ECO:0000313" key="1">
    <source>
        <dbReference type="EMBL" id="KAK9737039.1"/>
    </source>
</evidence>
<dbReference type="AlphaFoldDB" id="A0AAW1LTB7"/>
<accession>A0AAW1LTB7</accession>
<protein>
    <submittedName>
        <fullName evidence="1">Uncharacterized protein</fullName>
    </submittedName>
</protein>
<keyword evidence="2" id="KW-1185">Reference proteome</keyword>
<comment type="caution">
    <text evidence="1">The sequence shown here is derived from an EMBL/GenBank/DDBJ whole genome shotgun (WGS) entry which is preliminary data.</text>
</comment>
<evidence type="ECO:0000313" key="2">
    <source>
        <dbReference type="Proteomes" id="UP001458880"/>
    </source>
</evidence>
<organism evidence="1 2">
    <name type="scientific">Popillia japonica</name>
    <name type="common">Japanese beetle</name>
    <dbReference type="NCBI Taxonomy" id="7064"/>
    <lineage>
        <taxon>Eukaryota</taxon>
        <taxon>Metazoa</taxon>
        <taxon>Ecdysozoa</taxon>
        <taxon>Arthropoda</taxon>
        <taxon>Hexapoda</taxon>
        <taxon>Insecta</taxon>
        <taxon>Pterygota</taxon>
        <taxon>Neoptera</taxon>
        <taxon>Endopterygota</taxon>
        <taxon>Coleoptera</taxon>
        <taxon>Polyphaga</taxon>
        <taxon>Scarabaeiformia</taxon>
        <taxon>Scarabaeidae</taxon>
        <taxon>Rutelinae</taxon>
        <taxon>Popillia</taxon>
    </lineage>
</organism>
<gene>
    <name evidence="1" type="ORF">QE152_g11021</name>
</gene>
<reference evidence="1 2" key="1">
    <citation type="journal article" date="2024" name="BMC Genomics">
        <title>De novo assembly and annotation of Popillia japonica's genome with initial clues to its potential as an invasive pest.</title>
        <authorList>
            <person name="Cucini C."/>
            <person name="Boschi S."/>
            <person name="Funari R."/>
            <person name="Cardaioli E."/>
            <person name="Iannotti N."/>
            <person name="Marturano G."/>
            <person name="Paoli F."/>
            <person name="Bruttini M."/>
            <person name="Carapelli A."/>
            <person name="Frati F."/>
            <person name="Nardi F."/>
        </authorList>
    </citation>
    <scope>NUCLEOTIDE SEQUENCE [LARGE SCALE GENOMIC DNA]</scope>
    <source>
        <strain evidence="1">DMR45628</strain>
    </source>
</reference>
<name>A0AAW1LTB7_POPJA</name>
<dbReference type="EMBL" id="JASPKY010000105">
    <property type="protein sequence ID" value="KAK9737039.1"/>
    <property type="molecule type" value="Genomic_DNA"/>
</dbReference>